<keyword evidence="4 12" id="KW-0812">Transmembrane</keyword>
<dbReference type="NCBIfam" id="TIGR00494">
    <property type="entry name" value="crcB"/>
    <property type="match status" value="1"/>
</dbReference>
<keyword evidence="12" id="KW-0813">Transport</keyword>
<dbReference type="NCBIfam" id="NF010805">
    <property type="entry name" value="PRK14209.1"/>
    <property type="match status" value="1"/>
</dbReference>
<keyword evidence="6 12" id="KW-0915">Sodium</keyword>
<accession>A0A1P8MWU5</accession>
<dbReference type="Pfam" id="PF02537">
    <property type="entry name" value="CRCB"/>
    <property type="match status" value="1"/>
</dbReference>
<keyword evidence="14" id="KW-1185">Reference proteome</keyword>
<dbReference type="PANTHER" id="PTHR28259:SF1">
    <property type="entry name" value="FLUORIDE EXPORT PROTEIN 1-RELATED"/>
    <property type="match status" value="1"/>
</dbReference>
<feature type="transmembrane region" description="Helical" evidence="12">
    <location>
        <begin position="39"/>
        <end position="58"/>
    </location>
</feature>
<evidence type="ECO:0000256" key="10">
    <source>
        <dbReference type="ARBA" id="ARBA00035120"/>
    </source>
</evidence>
<feature type="transmembrane region" description="Helical" evidence="12">
    <location>
        <begin position="103"/>
        <end position="125"/>
    </location>
</feature>
<dbReference type="InterPro" id="IPR003691">
    <property type="entry name" value="FluC"/>
</dbReference>
<evidence type="ECO:0000313" key="14">
    <source>
        <dbReference type="Proteomes" id="UP000186336"/>
    </source>
</evidence>
<comment type="subcellular location">
    <subcellularLocation>
        <location evidence="1 12">Cell membrane</location>
        <topology evidence="1 12">Multi-pass membrane protein</topology>
    </subcellularLocation>
</comment>
<gene>
    <name evidence="12" type="primary">fluC</name>
    <name evidence="12" type="synonym">crcB</name>
    <name evidence="13" type="ORF">BWR18_12995</name>
</gene>
<evidence type="ECO:0000256" key="2">
    <source>
        <dbReference type="ARBA" id="ARBA00022475"/>
    </source>
</evidence>
<comment type="similarity">
    <text evidence="10 12">Belongs to the fluoride channel Fluc/FEX (TC 1.A.43) family.</text>
</comment>
<evidence type="ECO:0000313" key="13">
    <source>
        <dbReference type="EMBL" id="APX12491.1"/>
    </source>
</evidence>
<evidence type="ECO:0000256" key="4">
    <source>
        <dbReference type="ARBA" id="ARBA00022692"/>
    </source>
</evidence>
<keyword evidence="8 12" id="KW-0472">Membrane</keyword>
<organism evidence="13 14">
    <name type="scientific">Tateyamaria omphalii</name>
    <dbReference type="NCBI Taxonomy" id="299262"/>
    <lineage>
        <taxon>Bacteria</taxon>
        <taxon>Pseudomonadati</taxon>
        <taxon>Pseudomonadota</taxon>
        <taxon>Alphaproteobacteria</taxon>
        <taxon>Rhodobacterales</taxon>
        <taxon>Roseobacteraceae</taxon>
        <taxon>Tateyamaria</taxon>
    </lineage>
</organism>
<reference evidence="13 14" key="1">
    <citation type="submission" date="2017-01" db="EMBL/GenBank/DDBJ databases">
        <title>Complete genome of Tateyamaria omphalii DOK1-4 isolated from seawater in Dokdo.</title>
        <authorList>
            <person name="Kim J.H."/>
            <person name="Chi W.-J."/>
        </authorList>
    </citation>
    <scope>NUCLEOTIDE SEQUENCE [LARGE SCALE GENOMIC DNA]</scope>
    <source>
        <strain evidence="13 14">DOK1-4</strain>
    </source>
</reference>
<dbReference type="STRING" id="299262.BWR18_12995"/>
<name>A0A1P8MWU5_9RHOB</name>
<dbReference type="GO" id="GO:0140114">
    <property type="term" value="P:cellular detoxification of fluoride"/>
    <property type="evidence" value="ECO:0007669"/>
    <property type="project" value="UniProtKB-UniRule"/>
</dbReference>
<comment type="catalytic activity">
    <reaction evidence="11">
        <text>fluoride(in) = fluoride(out)</text>
        <dbReference type="Rhea" id="RHEA:76159"/>
        <dbReference type="ChEBI" id="CHEBI:17051"/>
    </reaction>
    <physiologicalReaction direction="left-to-right" evidence="11">
        <dbReference type="Rhea" id="RHEA:76160"/>
    </physiologicalReaction>
</comment>
<feature type="binding site" evidence="12">
    <location>
        <position position="75"/>
    </location>
    <ligand>
        <name>Na(+)</name>
        <dbReference type="ChEBI" id="CHEBI:29101"/>
        <note>structural</note>
    </ligand>
</feature>
<dbReference type="GO" id="GO:0062054">
    <property type="term" value="F:fluoride channel activity"/>
    <property type="evidence" value="ECO:0007669"/>
    <property type="project" value="UniProtKB-UniRule"/>
</dbReference>
<keyword evidence="2 12" id="KW-1003">Cell membrane</keyword>
<dbReference type="GO" id="GO:0005886">
    <property type="term" value="C:plasma membrane"/>
    <property type="evidence" value="ECO:0007669"/>
    <property type="project" value="UniProtKB-SubCell"/>
</dbReference>
<keyword evidence="7 12" id="KW-0406">Ion transport</keyword>
<dbReference type="GO" id="GO:0046872">
    <property type="term" value="F:metal ion binding"/>
    <property type="evidence" value="ECO:0007669"/>
    <property type="project" value="UniProtKB-KW"/>
</dbReference>
<dbReference type="Proteomes" id="UP000186336">
    <property type="component" value="Chromosome"/>
</dbReference>
<evidence type="ECO:0000256" key="9">
    <source>
        <dbReference type="ARBA" id="ARBA00023303"/>
    </source>
</evidence>
<dbReference type="EMBL" id="CP019312">
    <property type="protein sequence ID" value="APX12491.1"/>
    <property type="molecule type" value="Genomic_DNA"/>
</dbReference>
<feature type="transmembrane region" description="Helical" evidence="12">
    <location>
        <begin position="65"/>
        <end position="83"/>
    </location>
</feature>
<dbReference type="OrthoDB" id="9806299at2"/>
<dbReference type="AlphaFoldDB" id="A0A1P8MWU5"/>
<dbReference type="HAMAP" id="MF_00454">
    <property type="entry name" value="FluC"/>
    <property type="match status" value="1"/>
</dbReference>
<comment type="function">
    <text evidence="12">Fluoride-specific ion channel. Important for reducing fluoride concentration in the cell, thus reducing its toxicity.</text>
</comment>
<keyword evidence="12" id="KW-0479">Metal-binding</keyword>
<evidence type="ECO:0000256" key="12">
    <source>
        <dbReference type="HAMAP-Rule" id="MF_00454"/>
    </source>
</evidence>
<proteinExistence type="inferred from homology"/>
<dbReference type="KEGG" id="tom:BWR18_12995"/>
<evidence type="ECO:0000256" key="6">
    <source>
        <dbReference type="ARBA" id="ARBA00023053"/>
    </source>
</evidence>
<evidence type="ECO:0000256" key="5">
    <source>
        <dbReference type="ARBA" id="ARBA00022989"/>
    </source>
</evidence>
<keyword evidence="3" id="KW-0997">Cell inner membrane</keyword>
<comment type="activity regulation">
    <text evidence="12">Na(+) is not transported, but it plays an essential structural role and its presence is essential for fluoride channel function.</text>
</comment>
<keyword evidence="9 12" id="KW-0407">Ion channel</keyword>
<protein>
    <recommendedName>
        <fullName evidence="12">Fluoride-specific ion channel FluC</fullName>
    </recommendedName>
</protein>
<evidence type="ECO:0000256" key="8">
    <source>
        <dbReference type="ARBA" id="ARBA00023136"/>
    </source>
</evidence>
<keyword evidence="5 12" id="KW-1133">Transmembrane helix</keyword>
<evidence type="ECO:0000256" key="11">
    <source>
        <dbReference type="ARBA" id="ARBA00035585"/>
    </source>
</evidence>
<sequence>MFSTLSLVALGGAIGASLRWLTGVAMLRALGPSDFPMAIITVNVIGSFLMGVFVVAAAHKGLTHLSPFVMTGVLGGFTTFSAFSLETMTLIERGQVTSASLYILLSVGLSVGALALGLILARGVFA</sequence>
<dbReference type="RefSeq" id="WP_076628820.1">
    <property type="nucleotide sequence ID" value="NZ_CP019312.1"/>
</dbReference>
<evidence type="ECO:0000256" key="1">
    <source>
        <dbReference type="ARBA" id="ARBA00004651"/>
    </source>
</evidence>
<evidence type="ECO:0000256" key="7">
    <source>
        <dbReference type="ARBA" id="ARBA00023065"/>
    </source>
</evidence>
<feature type="binding site" evidence="12">
    <location>
        <position position="78"/>
    </location>
    <ligand>
        <name>Na(+)</name>
        <dbReference type="ChEBI" id="CHEBI:29101"/>
        <note>structural</note>
    </ligand>
</feature>
<dbReference type="PANTHER" id="PTHR28259">
    <property type="entry name" value="FLUORIDE EXPORT PROTEIN 1-RELATED"/>
    <property type="match status" value="1"/>
</dbReference>
<evidence type="ECO:0000256" key="3">
    <source>
        <dbReference type="ARBA" id="ARBA00022519"/>
    </source>
</evidence>